<dbReference type="Gene3D" id="2.60.40.10">
    <property type="entry name" value="Immunoglobulins"/>
    <property type="match status" value="1"/>
</dbReference>
<feature type="region of interest" description="Disordered" evidence="1">
    <location>
        <begin position="1213"/>
        <end position="1241"/>
    </location>
</feature>
<feature type="compositionally biased region" description="Basic and acidic residues" evidence="1">
    <location>
        <begin position="1219"/>
        <end position="1233"/>
    </location>
</feature>
<name>L1JAE4_GUITC</name>
<dbReference type="GeneID" id="17302150"/>
<dbReference type="RefSeq" id="XP_005832481.1">
    <property type="nucleotide sequence ID" value="XM_005832424.1"/>
</dbReference>
<feature type="region of interest" description="Disordered" evidence="1">
    <location>
        <begin position="409"/>
        <end position="429"/>
    </location>
</feature>
<keyword evidence="5" id="KW-1185">Reference proteome</keyword>
<dbReference type="HOGENOM" id="CLU_249322_0_0_1"/>
<feature type="region of interest" description="Disordered" evidence="1">
    <location>
        <begin position="1156"/>
        <end position="1197"/>
    </location>
</feature>
<feature type="region of interest" description="Disordered" evidence="1">
    <location>
        <begin position="1290"/>
        <end position="1323"/>
    </location>
</feature>
<dbReference type="KEGG" id="gtt:GUITHDRAFT_108763"/>
<evidence type="ECO:0000313" key="5">
    <source>
        <dbReference type="Proteomes" id="UP000011087"/>
    </source>
</evidence>
<reference evidence="4" key="3">
    <citation type="submission" date="2016-03" db="UniProtKB">
        <authorList>
            <consortium name="EnsemblProtists"/>
        </authorList>
    </citation>
    <scope>IDENTIFICATION</scope>
</reference>
<dbReference type="Proteomes" id="UP000011087">
    <property type="component" value="Unassembled WGS sequence"/>
</dbReference>
<feature type="compositionally biased region" description="Basic and acidic residues" evidence="1">
    <location>
        <begin position="589"/>
        <end position="614"/>
    </location>
</feature>
<feature type="region of interest" description="Disordered" evidence="1">
    <location>
        <begin position="547"/>
        <end position="676"/>
    </location>
</feature>
<evidence type="ECO:0000313" key="3">
    <source>
        <dbReference type="EMBL" id="EKX45501.1"/>
    </source>
</evidence>
<dbReference type="InterPro" id="IPR054089">
    <property type="entry name" value="Cep192-like_D3"/>
</dbReference>
<evidence type="ECO:0000259" key="2">
    <source>
        <dbReference type="Pfam" id="PF22067"/>
    </source>
</evidence>
<feature type="compositionally biased region" description="Basic and acidic residues" evidence="1">
    <location>
        <begin position="707"/>
        <end position="720"/>
    </location>
</feature>
<dbReference type="InterPro" id="IPR013783">
    <property type="entry name" value="Ig-like_fold"/>
</dbReference>
<feature type="compositionally biased region" description="Polar residues" evidence="1">
    <location>
        <begin position="570"/>
        <end position="588"/>
    </location>
</feature>
<organism evidence="3">
    <name type="scientific">Guillardia theta (strain CCMP2712)</name>
    <name type="common">Cryptophyte</name>
    <dbReference type="NCBI Taxonomy" id="905079"/>
    <lineage>
        <taxon>Eukaryota</taxon>
        <taxon>Cryptophyceae</taxon>
        <taxon>Pyrenomonadales</taxon>
        <taxon>Geminigeraceae</taxon>
        <taxon>Guillardia</taxon>
    </lineage>
</organism>
<dbReference type="EnsemblProtists" id="EKX45501">
    <property type="protein sequence ID" value="EKX45501"/>
    <property type="gene ID" value="GUITHDRAFT_108763"/>
</dbReference>
<feature type="domain" description="Cep192-like" evidence="2">
    <location>
        <begin position="1055"/>
        <end position="1153"/>
    </location>
</feature>
<accession>L1JAE4</accession>
<reference evidence="3 5" key="1">
    <citation type="journal article" date="2012" name="Nature">
        <title>Algal genomes reveal evolutionary mosaicism and the fate of nucleomorphs.</title>
        <authorList>
            <consortium name="DOE Joint Genome Institute"/>
            <person name="Curtis B.A."/>
            <person name="Tanifuji G."/>
            <person name="Burki F."/>
            <person name="Gruber A."/>
            <person name="Irimia M."/>
            <person name="Maruyama S."/>
            <person name="Arias M.C."/>
            <person name="Ball S.G."/>
            <person name="Gile G.H."/>
            <person name="Hirakawa Y."/>
            <person name="Hopkins J.F."/>
            <person name="Kuo A."/>
            <person name="Rensing S.A."/>
            <person name="Schmutz J."/>
            <person name="Symeonidi A."/>
            <person name="Elias M."/>
            <person name="Eveleigh R.J."/>
            <person name="Herman E.K."/>
            <person name="Klute M.J."/>
            <person name="Nakayama T."/>
            <person name="Obornik M."/>
            <person name="Reyes-Prieto A."/>
            <person name="Armbrust E.V."/>
            <person name="Aves S.J."/>
            <person name="Beiko R.G."/>
            <person name="Coutinho P."/>
            <person name="Dacks J.B."/>
            <person name="Durnford D.G."/>
            <person name="Fast N.M."/>
            <person name="Green B.R."/>
            <person name="Grisdale C.J."/>
            <person name="Hempel F."/>
            <person name="Henrissat B."/>
            <person name="Hoppner M.P."/>
            <person name="Ishida K."/>
            <person name="Kim E."/>
            <person name="Koreny L."/>
            <person name="Kroth P.G."/>
            <person name="Liu Y."/>
            <person name="Malik S.B."/>
            <person name="Maier U.G."/>
            <person name="McRose D."/>
            <person name="Mock T."/>
            <person name="Neilson J.A."/>
            <person name="Onodera N.T."/>
            <person name="Poole A.M."/>
            <person name="Pritham E.J."/>
            <person name="Richards T.A."/>
            <person name="Rocap G."/>
            <person name="Roy S.W."/>
            <person name="Sarai C."/>
            <person name="Schaack S."/>
            <person name="Shirato S."/>
            <person name="Slamovits C.H."/>
            <person name="Spencer D.F."/>
            <person name="Suzuki S."/>
            <person name="Worden A.Z."/>
            <person name="Zauner S."/>
            <person name="Barry K."/>
            <person name="Bell C."/>
            <person name="Bharti A.K."/>
            <person name="Crow J.A."/>
            <person name="Grimwood J."/>
            <person name="Kramer R."/>
            <person name="Lindquist E."/>
            <person name="Lucas S."/>
            <person name="Salamov A."/>
            <person name="McFadden G.I."/>
            <person name="Lane C.E."/>
            <person name="Keeling P.J."/>
            <person name="Gray M.W."/>
            <person name="Grigoriev I.V."/>
            <person name="Archibald J.M."/>
        </authorList>
    </citation>
    <scope>NUCLEOTIDE SEQUENCE</scope>
    <source>
        <strain evidence="3 5">CCMP2712</strain>
    </source>
</reference>
<dbReference type="Pfam" id="PF22067">
    <property type="entry name" value="Cep192_D3"/>
    <property type="match status" value="1"/>
</dbReference>
<evidence type="ECO:0000256" key="1">
    <source>
        <dbReference type="SAM" id="MobiDB-lite"/>
    </source>
</evidence>
<feature type="compositionally biased region" description="Polar residues" evidence="1">
    <location>
        <begin position="665"/>
        <end position="676"/>
    </location>
</feature>
<feature type="compositionally biased region" description="Polar residues" evidence="1">
    <location>
        <begin position="617"/>
        <end position="635"/>
    </location>
</feature>
<evidence type="ECO:0000313" key="4">
    <source>
        <dbReference type="EnsemblProtists" id="EKX45501"/>
    </source>
</evidence>
<dbReference type="EMBL" id="JH992999">
    <property type="protein sequence ID" value="EKX45501.1"/>
    <property type="molecule type" value="Genomic_DNA"/>
</dbReference>
<proteinExistence type="predicted"/>
<protein>
    <recommendedName>
        <fullName evidence="2">Cep192-like domain-containing protein</fullName>
    </recommendedName>
</protein>
<feature type="compositionally biased region" description="Low complexity" evidence="1">
    <location>
        <begin position="560"/>
        <end position="569"/>
    </location>
</feature>
<sequence length="1488" mass="163925">MPYTEEQRLNSILRFTDSKLSNFADQLADDFARSGAVRQRFFPDQSSQSLYHDLPLPSMPEGGSQMNNEMVYSPGPHVGPLPAEQSALDYLMEEKENLAYPMLSHLKMSISNSEQPGSNEWTSIERNKSSKVFPTSDDLNHDLSGNHNHFATPNTQTHKMGLSKTLNGINDWEVRPSPKDLGDFQELLDISNERRRDVSYGERWEADNKSDAVTPHAHDTATKNFRTAAPVMHDEDWYGLNSQLQSLSTRKQQVSNDLSRHHMSQECDVNDLETLESKSLMNDINWIERHFAADLSTGESPERAADRANVRNSTIENKLQNNSTSKTALRWQNSMSMYVKHLGDDESQGEFGKSQSVAVFLSSDMLVDGTKNADNLANSQQESWTNAPFAADVSVQGMTSSHGWKSNYQVDTSPLTNDESAGSTSSQVKFQLGDEKNLVKSSGGLVTNQSGSTRVVQPWTPITPLNFTPRKTELDDSSLKYLMAKWAEKEQKIQHDSSGFEKSSLRRFEEGYVSSTSSEGATKSGGMKRASEAVDDKCCADGSGCTTVKMPQVQNKSPGQSVVSSSVQQRTVETSALSAEGKSQSMVHSESRVSEREPVTDRSERDILTSHEELYLTETSKVPPSRMKSSVSGQGETFREVNSPGFSSRASRDRMSMEEQDEQNSEGTPSIIVSNYQQNGSDSSIILPVEESFDSSSSDAPEENDDDLNHKVDDDDRDSLADSLVDSDGEAVKDEKQVTRIVGAESEGKTSCTHIEPPIAQVEVSSTSLCFSRQHKVKPLSFRNVCEYPILVILRFLQESVSKFSLPQEFLKETTLQPGQSVDMAVKYHPDGSLPSKEETHLAILSIPFHASSSQPSCSWVSIKAEEEEEVNSADKSRVNGGAQRRAEDPQDSHWFVDAMSVDLGMVYCQTAGIFTPPVHQGTSVVNSSGHDVSFLAWLKDKSSPARSTFGISLESCSKAPFRPAGFVLFTVPARQRRPLRISVDTSTYKGPGQETCKATLYLRQVQTAQLEEVASLFSQSQRASDILRGFEDRARCSDVTTVKLRCTLGHCRLQIPKSVKEVYLECEDNQRARRSFALRNSGCFPASVRLSISPESTSSIVVEPRKLHIPAGGQEKVSVLFDPEEASQLKANLQLRIEEDVGVYFNVPVRAHALPARQEKPSSTPPMRDPANERKSAADSAPPCGPSSAHRFSLPRQTSEDSSLFLASSCCERGSSSCDKESVSVGRRERNGASRSPLSIGKLSKAETELSSNVTKVNLSKLNVSESPALPDVQSAIKALKQFASQMELYSSGQKSRRQTTTRTSAQSSERRRDLEQEVEVEVEQEDSCRVLPYSTAREEAALPQRTSTRSGGPIISLSEHPVKVGEPASGKRYTWLNFPNTPVGEASVVRLALCNRSGKPAHLEISGGRGGNFLIKSVNVDIRPGAGKEARVGDGDDADELVVSEHYLMLPVYFTPKAPGKAREKLYIACRDVAFRRKLVLAGEGF</sequence>
<feature type="region of interest" description="Disordered" evidence="1">
    <location>
        <begin position="692"/>
        <end position="732"/>
    </location>
</feature>
<gene>
    <name evidence="3" type="ORF">GUITHDRAFT_108763</name>
</gene>
<feature type="region of interest" description="Disordered" evidence="1">
    <location>
        <begin position="871"/>
        <end position="890"/>
    </location>
</feature>
<reference evidence="5" key="2">
    <citation type="submission" date="2012-11" db="EMBL/GenBank/DDBJ databases">
        <authorList>
            <person name="Kuo A."/>
            <person name="Curtis B.A."/>
            <person name="Tanifuji G."/>
            <person name="Burki F."/>
            <person name="Gruber A."/>
            <person name="Irimia M."/>
            <person name="Maruyama S."/>
            <person name="Arias M.C."/>
            <person name="Ball S.G."/>
            <person name="Gile G.H."/>
            <person name="Hirakawa Y."/>
            <person name="Hopkins J.F."/>
            <person name="Rensing S.A."/>
            <person name="Schmutz J."/>
            <person name="Symeonidi A."/>
            <person name="Elias M."/>
            <person name="Eveleigh R.J."/>
            <person name="Herman E.K."/>
            <person name="Klute M.J."/>
            <person name="Nakayama T."/>
            <person name="Obornik M."/>
            <person name="Reyes-Prieto A."/>
            <person name="Armbrust E.V."/>
            <person name="Aves S.J."/>
            <person name="Beiko R.G."/>
            <person name="Coutinho P."/>
            <person name="Dacks J.B."/>
            <person name="Durnford D.G."/>
            <person name="Fast N.M."/>
            <person name="Green B.R."/>
            <person name="Grisdale C."/>
            <person name="Hempe F."/>
            <person name="Henrissat B."/>
            <person name="Hoppner M.P."/>
            <person name="Ishida K.-I."/>
            <person name="Kim E."/>
            <person name="Koreny L."/>
            <person name="Kroth P.G."/>
            <person name="Liu Y."/>
            <person name="Malik S.-B."/>
            <person name="Maier U.G."/>
            <person name="McRose D."/>
            <person name="Mock T."/>
            <person name="Neilson J.A."/>
            <person name="Onodera N.T."/>
            <person name="Poole A.M."/>
            <person name="Pritham E.J."/>
            <person name="Richards T.A."/>
            <person name="Rocap G."/>
            <person name="Roy S.W."/>
            <person name="Sarai C."/>
            <person name="Schaack S."/>
            <person name="Shirato S."/>
            <person name="Slamovits C.H."/>
            <person name="Spencer D.F."/>
            <person name="Suzuki S."/>
            <person name="Worden A.Z."/>
            <person name="Zauner S."/>
            <person name="Barry K."/>
            <person name="Bell C."/>
            <person name="Bharti A.K."/>
            <person name="Crow J.A."/>
            <person name="Grimwood J."/>
            <person name="Kramer R."/>
            <person name="Lindquist E."/>
            <person name="Lucas S."/>
            <person name="Salamov A."/>
            <person name="McFadden G.I."/>
            <person name="Lane C.E."/>
            <person name="Keeling P.J."/>
            <person name="Gray M.W."/>
            <person name="Grigoriev I.V."/>
            <person name="Archibald J.M."/>
        </authorList>
    </citation>
    <scope>NUCLEOTIDE SEQUENCE</scope>
    <source>
        <strain evidence="5">CCMP2712</strain>
    </source>
</reference>
<dbReference type="PaxDb" id="55529-EKX45501"/>